<gene>
    <name evidence="2" type="ORF">GCM10023116_39760</name>
</gene>
<protein>
    <submittedName>
        <fullName evidence="2">Uncharacterized protein</fullName>
    </submittedName>
</protein>
<reference evidence="3" key="1">
    <citation type="journal article" date="2019" name="Int. J. Syst. Evol. Microbiol.">
        <title>The Global Catalogue of Microorganisms (GCM) 10K type strain sequencing project: providing services to taxonomists for standard genome sequencing and annotation.</title>
        <authorList>
            <consortium name="The Broad Institute Genomics Platform"/>
            <consortium name="The Broad Institute Genome Sequencing Center for Infectious Disease"/>
            <person name="Wu L."/>
            <person name="Ma J."/>
        </authorList>
    </citation>
    <scope>NUCLEOTIDE SEQUENCE [LARGE SCALE GENOMIC DNA]</scope>
    <source>
        <strain evidence="3">JCM 17805</strain>
    </source>
</reference>
<organism evidence="2 3">
    <name type="scientific">Kistimonas scapharcae</name>
    <dbReference type="NCBI Taxonomy" id="1036133"/>
    <lineage>
        <taxon>Bacteria</taxon>
        <taxon>Pseudomonadati</taxon>
        <taxon>Pseudomonadota</taxon>
        <taxon>Gammaproteobacteria</taxon>
        <taxon>Oceanospirillales</taxon>
        <taxon>Endozoicomonadaceae</taxon>
        <taxon>Kistimonas</taxon>
    </lineage>
</organism>
<feature type="compositionally biased region" description="Low complexity" evidence="1">
    <location>
        <begin position="75"/>
        <end position="88"/>
    </location>
</feature>
<feature type="region of interest" description="Disordered" evidence="1">
    <location>
        <begin position="74"/>
        <end position="95"/>
    </location>
</feature>
<sequence length="95" mass="10193">MSKQMFCDGVENIAVISGNVRVELFGFAAGATDGKLDHNREKTGTLVMSPEGFLRCCQAFENLKQEMLERGLLKPAPAAASDKSPTSPNFAEAEA</sequence>
<dbReference type="RefSeq" id="WP_345198117.1">
    <property type="nucleotide sequence ID" value="NZ_BAABFL010000460.1"/>
</dbReference>
<dbReference type="EMBL" id="BAABFL010000460">
    <property type="protein sequence ID" value="GAA4651692.1"/>
    <property type="molecule type" value="Genomic_DNA"/>
</dbReference>
<name>A0ABP8V9Q3_9GAMM</name>
<evidence type="ECO:0000313" key="3">
    <source>
        <dbReference type="Proteomes" id="UP001500604"/>
    </source>
</evidence>
<accession>A0ABP8V9Q3</accession>
<proteinExistence type="predicted"/>
<keyword evidence="3" id="KW-1185">Reference proteome</keyword>
<evidence type="ECO:0000313" key="2">
    <source>
        <dbReference type="EMBL" id="GAA4651692.1"/>
    </source>
</evidence>
<evidence type="ECO:0000256" key="1">
    <source>
        <dbReference type="SAM" id="MobiDB-lite"/>
    </source>
</evidence>
<comment type="caution">
    <text evidence="2">The sequence shown here is derived from an EMBL/GenBank/DDBJ whole genome shotgun (WGS) entry which is preliminary data.</text>
</comment>
<dbReference type="Proteomes" id="UP001500604">
    <property type="component" value="Unassembled WGS sequence"/>
</dbReference>